<feature type="domain" description="C2H2-type" evidence="9">
    <location>
        <begin position="229"/>
        <end position="258"/>
    </location>
</feature>
<dbReference type="GO" id="GO:0006357">
    <property type="term" value="P:regulation of transcription by RNA polymerase II"/>
    <property type="evidence" value="ECO:0007669"/>
    <property type="project" value="TreeGrafter"/>
</dbReference>
<keyword evidence="7" id="KW-0539">Nucleus</keyword>
<name>A0A4Z1FZQ2_9HELO</name>
<dbReference type="PANTHER" id="PTHR46179">
    <property type="entry name" value="ZINC FINGER PROTEIN"/>
    <property type="match status" value="1"/>
</dbReference>
<keyword evidence="3 8" id="KW-0863">Zinc-finger</keyword>
<dbReference type="PANTHER" id="PTHR46179:SF13">
    <property type="entry name" value="C2H2-TYPE DOMAIN-CONTAINING PROTEIN"/>
    <property type="match status" value="1"/>
</dbReference>
<evidence type="ECO:0000256" key="4">
    <source>
        <dbReference type="ARBA" id="ARBA00022833"/>
    </source>
</evidence>
<feature type="domain" description="C2H2-type" evidence="9">
    <location>
        <begin position="200"/>
        <end position="229"/>
    </location>
</feature>
<keyword evidence="2" id="KW-0479">Metal-binding</keyword>
<dbReference type="Proteomes" id="UP000297910">
    <property type="component" value="Unassembled WGS sequence"/>
</dbReference>
<comment type="caution">
    <text evidence="10">The sequence shown here is derived from an EMBL/GenBank/DDBJ whole genome shotgun (WGS) entry which is preliminary data.</text>
</comment>
<dbReference type="Gene3D" id="3.30.160.60">
    <property type="entry name" value="Classic Zinc Finger"/>
    <property type="match status" value="1"/>
</dbReference>
<dbReference type="InterPro" id="IPR013087">
    <property type="entry name" value="Znf_C2H2_type"/>
</dbReference>
<keyword evidence="5" id="KW-0805">Transcription regulation</keyword>
<dbReference type="EMBL" id="PQXI01000026">
    <property type="protein sequence ID" value="TGO28522.1"/>
    <property type="molecule type" value="Genomic_DNA"/>
</dbReference>
<evidence type="ECO:0000256" key="7">
    <source>
        <dbReference type="ARBA" id="ARBA00023242"/>
    </source>
</evidence>
<accession>A0A4Z1FZQ2</accession>
<evidence type="ECO:0000256" key="5">
    <source>
        <dbReference type="ARBA" id="ARBA00023015"/>
    </source>
</evidence>
<evidence type="ECO:0000313" key="11">
    <source>
        <dbReference type="Proteomes" id="UP000297910"/>
    </source>
</evidence>
<keyword evidence="4" id="KW-0862">Zinc</keyword>
<dbReference type="SUPFAM" id="SSF57667">
    <property type="entry name" value="beta-beta-alpha zinc fingers"/>
    <property type="match status" value="1"/>
</dbReference>
<dbReference type="SMART" id="SM00355">
    <property type="entry name" value="ZnF_C2H2"/>
    <property type="match status" value="2"/>
</dbReference>
<evidence type="ECO:0000256" key="2">
    <source>
        <dbReference type="ARBA" id="ARBA00022723"/>
    </source>
</evidence>
<dbReference type="GO" id="GO:0005634">
    <property type="term" value="C:nucleus"/>
    <property type="evidence" value="ECO:0007669"/>
    <property type="project" value="UniProtKB-SubCell"/>
</dbReference>
<evidence type="ECO:0000313" key="10">
    <source>
        <dbReference type="EMBL" id="TGO28522.1"/>
    </source>
</evidence>
<evidence type="ECO:0000256" key="3">
    <source>
        <dbReference type="ARBA" id="ARBA00022771"/>
    </source>
</evidence>
<proteinExistence type="predicted"/>
<evidence type="ECO:0000259" key="9">
    <source>
        <dbReference type="PROSITE" id="PS50157"/>
    </source>
</evidence>
<dbReference type="PROSITE" id="PS50157">
    <property type="entry name" value="ZINC_FINGER_C2H2_2"/>
    <property type="match status" value="2"/>
</dbReference>
<dbReference type="InterPro" id="IPR036236">
    <property type="entry name" value="Znf_C2H2_sf"/>
</dbReference>
<dbReference type="Pfam" id="PF00096">
    <property type="entry name" value="zf-C2H2"/>
    <property type="match status" value="2"/>
</dbReference>
<evidence type="ECO:0000256" key="6">
    <source>
        <dbReference type="ARBA" id="ARBA00023163"/>
    </source>
</evidence>
<dbReference type="GO" id="GO:0008270">
    <property type="term" value="F:zinc ion binding"/>
    <property type="evidence" value="ECO:0007669"/>
    <property type="project" value="UniProtKB-KW"/>
</dbReference>
<dbReference type="AlphaFoldDB" id="A0A4Z1FZQ2"/>
<evidence type="ECO:0000256" key="1">
    <source>
        <dbReference type="ARBA" id="ARBA00004123"/>
    </source>
</evidence>
<keyword evidence="6" id="KW-0804">Transcription</keyword>
<protein>
    <recommendedName>
        <fullName evidence="9">C2H2-type domain-containing protein</fullName>
    </recommendedName>
</protein>
<dbReference type="InterPro" id="IPR051061">
    <property type="entry name" value="Zinc_finger_trans_reg"/>
</dbReference>
<reference evidence="10 11" key="1">
    <citation type="submission" date="2017-12" db="EMBL/GenBank/DDBJ databases">
        <title>Comparative genomics of Botrytis spp.</title>
        <authorList>
            <person name="Valero-Jimenez C.A."/>
            <person name="Tapia P."/>
            <person name="Veloso J."/>
            <person name="Silva-Moreno E."/>
            <person name="Staats M."/>
            <person name="Valdes J.H."/>
            <person name="Van Kan J.A.L."/>
        </authorList>
    </citation>
    <scope>NUCLEOTIDE SEQUENCE [LARGE SCALE GENOMIC DNA]</scope>
    <source>
        <strain evidence="10 11">Bp0003</strain>
    </source>
</reference>
<gene>
    <name evidence="10" type="ORF">BPAE_0026g00110</name>
</gene>
<keyword evidence="11" id="KW-1185">Reference proteome</keyword>
<dbReference type="PROSITE" id="PS00028">
    <property type="entry name" value="ZINC_FINGER_C2H2_1"/>
    <property type="match status" value="2"/>
</dbReference>
<sequence length="258" mass="28632">MSTKPNEKKPKYVDSSFDEYGFHFECSPSEVTLDNLEASSDYSAASCFSSAQTTDNVLYDNVETLDILNWSDGVRADQTALLPTEFNHANVSNWDYNSTGDIATAYLDPFMNFQNFTSFEPNTSSSGDRYFQGLWDGINAAINLHGQETDFVASAPNITTEQEFISGEVDTNTALIGQQATPPAPLIGSFANHVAPAPRFACNFIGCGKTFGRQSDCNRHMKKHEAPDYTCPASGCGREFYRRDKVMDHARRVHQLQL</sequence>
<evidence type="ECO:0000256" key="8">
    <source>
        <dbReference type="PROSITE-ProRule" id="PRU00042"/>
    </source>
</evidence>
<organism evidence="10 11">
    <name type="scientific">Botrytis paeoniae</name>
    <dbReference type="NCBI Taxonomy" id="278948"/>
    <lineage>
        <taxon>Eukaryota</taxon>
        <taxon>Fungi</taxon>
        <taxon>Dikarya</taxon>
        <taxon>Ascomycota</taxon>
        <taxon>Pezizomycotina</taxon>
        <taxon>Leotiomycetes</taxon>
        <taxon>Helotiales</taxon>
        <taxon>Sclerotiniaceae</taxon>
        <taxon>Botrytis</taxon>
    </lineage>
</organism>
<comment type="subcellular location">
    <subcellularLocation>
        <location evidence="1">Nucleus</location>
    </subcellularLocation>
</comment>